<evidence type="ECO:0000313" key="5">
    <source>
        <dbReference type="EMBL" id="KAJ8797073.1"/>
    </source>
</evidence>
<evidence type="ECO:0000256" key="1">
    <source>
        <dbReference type="ARBA" id="ARBA00006227"/>
    </source>
</evidence>
<feature type="compositionally biased region" description="Basic and acidic residues" evidence="4">
    <location>
        <begin position="161"/>
        <end position="172"/>
    </location>
</feature>
<reference evidence="5 6" key="1">
    <citation type="submission" date="2022-11" db="EMBL/GenBank/DDBJ databases">
        <title>Whole genome sequence of Eschrichtius robustus ER-17-0199.</title>
        <authorList>
            <person name="Bruniche-Olsen A."/>
            <person name="Black A.N."/>
            <person name="Fields C.J."/>
            <person name="Walden K."/>
            <person name="Dewoody J.A."/>
        </authorList>
    </citation>
    <scope>NUCLEOTIDE SEQUENCE [LARGE SCALE GENOMIC DNA]</scope>
    <source>
        <strain evidence="5">ER-17-0199</strain>
        <tissue evidence="5">Blubber</tissue>
    </source>
</reference>
<dbReference type="AlphaFoldDB" id="A0AB34HY65"/>
<feature type="compositionally biased region" description="Basic and acidic residues" evidence="4">
    <location>
        <begin position="314"/>
        <end position="328"/>
    </location>
</feature>
<comment type="caution">
    <text evidence="5">The sequence shown here is derived from an EMBL/GenBank/DDBJ whole genome shotgun (WGS) entry which is preliminary data.</text>
</comment>
<evidence type="ECO:0000313" key="6">
    <source>
        <dbReference type="Proteomes" id="UP001159641"/>
    </source>
</evidence>
<dbReference type="Gene3D" id="6.10.250.3250">
    <property type="match status" value="1"/>
</dbReference>
<feature type="compositionally biased region" description="Basic and acidic residues" evidence="4">
    <location>
        <begin position="12"/>
        <end position="21"/>
    </location>
</feature>
<feature type="compositionally biased region" description="Pro residues" evidence="4">
    <location>
        <begin position="239"/>
        <end position="272"/>
    </location>
</feature>
<dbReference type="Proteomes" id="UP001159641">
    <property type="component" value="Unassembled WGS sequence"/>
</dbReference>
<proteinExistence type="inferred from homology"/>
<gene>
    <name evidence="5" type="ORF">J1605_001883</name>
</gene>
<dbReference type="FunFam" id="6.10.250.3250:FF:000001">
    <property type="entry name" value="60S ribosomal protein L13a"/>
    <property type="match status" value="1"/>
</dbReference>
<organism evidence="5 6">
    <name type="scientific">Eschrichtius robustus</name>
    <name type="common">California gray whale</name>
    <name type="synonym">Eschrichtius gibbosus</name>
    <dbReference type="NCBI Taxonomy" id="9764"/>
    <lineage>
        <taxon>Eukaryota</taxon>
        <taxon>Metazoa</taxon>
        <taxon>Chordata</taxon>
        <taxon>Craniata</taxon>
        <taxon>Vertebrata</taxon>
        <taxon>Euteleostomi</taxon>
        <taxon>Mammalia</taxon>
        <taxon>Eutheria</taxon>
        <taxon>Laurasiatheria</taxon>
        <taxon>Artiodactyla</taxon>
        <taxon>Whippomorpha</taxon>
        <taxon>Cetacea</taxon>
        <taxon>Mysticeti</taxon>
        <taxon>Eschrichtiidae</taxon>
        <taxon>Eschrichtius</taxon>
    </lineage>
</organism>
<accession>A0AB34HY65</accession>
<keyword evidence="2" id="KW-0689">Ribosomal protein</keyword>
<keyword evidence="6" id="KW-1185">Reference proteome</keyword>
<evidence type="ECO:0000256" key="3">
    <source>
        <dbReference type="ARBA" id="ARBA00023274"/>
    </source>
</evidence>
<feature type="region of interest" description="Disordered" evidence="4">
    <location>
        <begin position="1"/>
        <end position="65"/>
    </location>
</feature>
<dbReference type="GO" id="GO:1990904">
    <property type="term" value="C:ribonucleoprotein complex"/>
    <property type="evidence" value="ECO:0007669"/>
    <property type="project" value="UniProtKB-KW"/>
</dbReference>
<dbReference type="EMBL" id="JAIQCJ010000270">
    <property type="protein sequence ID" value="KAJ8797073.1"/>
    <property type="molecule type" value="Genomic_DNA"/>
</dbReference>
<name>A0AB34HY65_ESCRO</name>
<sequence length="335" mass="36514">MHSGCSTQAVFREQERNEQPRQHQGQAQGADGASHGRRPWGTRPGRSARNESESKAEGGRFPSPSAEHLALTEKDAKSTHQITCHSRFTCLTCPREQHRLGTGHLAHEVGWKYQAVTATLEEKRKEKAKIHYRKKKQLMRLRKQAEKNTEKKIDKFTERGRKTSLKSRREQCLKVTSRKTGRRVAGALPARPLDGGAHKAGGRAGGREFGVRSHGAGLLEAQPSGERRLGNDGCSGPAAPSPEPPDPPPPPRPGSTALPPPPGRARPAPTRPPRTAAHWVPAPPHPRCQPNNASPTALLPLPADRLASSHLGRSRPERRISAGAERTRATSGATW</sequence>
<feature type="compositionally biased region" description="Basic and acidic residues" evidence="4">
    <location>
        <begin position="48"/>
        <end position="58"/>
    </location>
</feature>
<dbReference type="GO" id="GO:0005840">
    <property type="term" value="C:ribosome"/>
    <property type="evidence" value="ECO:0007669"/>
    <property type="project" value="UniProtKB-KW"/>
</dbReference>
<feature type="region of interest" description="Disordered" evidence="4">
    <location>
        <begin position="161"/>
        <end position="335"/>
    </location>
</feature>
<evidence type="ECO:0000256" key="4">
    <source>
        <dbReference type="SAM" id="MobiDB-lite"/>
    </source>
</evidence>
<keyword evidence="3" id="KW-0687">Ribonucleoprotein</keyword>
<protein>
    <submittedName>
        <fullName evidence="5">Uncharacterized protein</fullName>
    </submittedName>
</protein>
<comment type="similarity">
    <text evidence="1">Belongs to the universal ribosomal protein uL13 family.</text>
</comment>
<evidence type="ECO:0000256" key="2">
    <source>
        <dbReference type="ARBA" id="ARBA00022980"/>
    </source>
</evidence>
<feature type="compositionally biased region" description="Low complexity" evidence="4">
    <location>
        <begin position="24"/>
        <end position="33"/>
    </location>
</feature>